<reference evidence="1" key="1">
    <citation type="submission" date="2021-02" db="EMBL/GenBank/DDBJ databases">
        <authorList>
            <consortium name="DOE Joint Genome Institute"/>
            <person name="Ahrendt S."/>
            <person name="Looney B.P."/>
            <person name="Miyauchi S."/>
            <person name="Morin E."/>
            <person name="Drula E."/>
            <person name="Courty P.E."/>
            <person name="Chicoki N."/>
            <person name="Fauchery L."/>
            <person name="Kohler A."/>
            <person name="Kuo A."/>
            <person name="Labutti K."/>
            <person name="Pangilinan J."/>
            <person name="Lipzen A."/>
            <person name="Riley R."/>
            <person name="Andreopoulos W."/>
            <person name="He G."/>
            <person name="Johnson J."/>
            <person name="Barry K.W."/>
            <person name="Grigoriev I.V."/>
            <person name="Nagy L."/>
            <person name="Hibbett D."/>
            <person name="Henrissat B."/>
            <person name="Matheny P.B."/>
            <person name="Labbe J."/>
            <person name="Martin F."/>
        </authorList>
    </citation>
    <scope>NUCLEOTIDE SEQUENCE</scope>
    <source>
        <strain evidence="1">EC-137</strain>
    </source>
</reference>
<keyword evidence="2" id="KW-1185">Reference proteome</keyword>
<comment type="caution">
    <text evidence="1">The sequence shown here is derived from an EMBL/GenBank/DDBJ whole genome shotgun (WGS) entry which is preliminary data.</text>
</comment>
<accession>A0ACB8QDT9</accession>
<protein>
    <submittedName>
        <fullName evidence="1">Uncharacterized protein</fullName>
    </submittedName>
</protein>
<name>A0ACB8QDT9_9AGAM</name>
<sequence length="263" mass="28563">MSNSSDTPTYSLPHIEANPGDFLGPAVVAVFLQALQTGYIIAQVFRFCEHVDREPRWICALVAFVCGTAFFQTAAVFSSQWIQFVIGFADWIGVIVPNWPQRVQSIMSCHSSFEPAPASTPEGFAVLMRLIVVVWEAAVPPTACAMVSVVMYIFLRNTNFWDLTFQSVIGKLYVMSLLITLCARASISLEVDQLPTHFPTISDGGPPHSFDVHASALFAGSGSVPSRLQVASAAAEPLMPLGAPQKPVSPTLESQIDVEEKVM</sequence>
<reference evidence="1" key="2">
    <citation type="journal article" date="2022" name="New Phytol.">
        <title>Evolutionary transition to the ectomycorrhizal habit in the genomes of a hyperdiverse lineage of mushroom-forming fungi.</title>
        <authorList>
            <person name="Looney B."/>
            <person name="Miyauchi S."/>
            <person name="Morin E."/>
            <person name="Drula E."/>
            <person name="Courty P.E."/>
            <person name="Kohler A."/>
            <person name="Kuo A."/>
            <person name="LaButti K."/>
            <person name="Pangilinan J."/>
            <person name="Lipzen A."/>
            <person name="Riley R."/>
            <person name="Andreopoulos W."/>
            <person name="He G."/>
            <person name="Johnson J."/>
            <person name="Nolan M."/>
            <person name="Tritt A."/>
            <person name="Barry K.W."/>
            <person name="Grigoriev I.V."/>
            <person name="Nagy L.G."/>
            <person name="Hibbett D."/>
            <person name="Henrissat B."/>
            <person name="Matheny P.B."/>
            <person name="Labbe J."/>
            <person name="Martin F.M."/>
        </authorList>
    </citation>
    <scope>NUCLEOTIDE SEQUENCE</scope>
    <source>
        <strain evidence="1">EC-137</strain>
    </source>
</reference>
<proteinExistence type="predicted"/>
<dbReference type="Proteomes" id="UP000814128">
    <property type="component" value="Unassembled WGS sequence"/>
</dbReference>
<dbReference type="EMBL" id="MU273657">
    <property type="protein sequence ID" value="KAI0029776.1"/>
    <property type="molecule type" value="Genomic_DNA"/>
</dbReference>
<organism evidence="1 2">
    <name type="scientific">Vararia minispora EC-137</name>
    <dbReference type="NCBI Taxonomy" id="1314806"/>
    <lineage>
        <taxon>Eukaryota</taxon>
        <taxon>Fungi</taxon>
        <taxon>Dikarya</taxon>
        <taxon>Basidiomycota</taxon>
        <taxon>Agaricomycotina</taxon>
        <taxon>Agaricomycetes</taxon>
        <taxon>Russulales</taxon>
        <taxon>Lachnocladiaceae</taxon>
        <taxon>Vararia</taxon>
    </lineage>
</organism>
<evidence type="ECO:0000313" key="2">
    <source>
        <dbReference type="Proteomes" id="UP000814128"/>
    </source>
</evidence>
<gene>
    <name evidence="1" type="ORF">K488DRAFT_88403</name>
</gene>
<evidence type="ECO:0000313" key="1">
    <source>
        <dbReference type="EMBL" id="KAI0029776.1"/>
    </source>
</evidence>